<feature type="region of interest" description="Disordered" evidence="3">
    <location>
        <begin position="224"/>
        <end position="257"/>
    </location>
</feature>
<evidence type="ECO:0000256" key="2">
    <source>
        <dbReference type="ARBA" id="ARBA00023242"/>
    </source>
</evidence>
<sequence>MAENASPSHAADNEDSSGTNNSVRILAPPKFTLRQDTSGKVTNAYSKDNGEEPEVSSEESTPLGVSVKRSAEGEDKDVDSEPDDGDSFSPVKKVAKLEKNNHSDSDEDKPQKVFLKPSLLSDVAKNLANASPKIDRHSTTSPVPKTFGISSNDSSVTEQGTCTNTSQRSHELAPGQNKEGIIGASSKNYFAEFLGSGRESSTKTSSGSFVFGQNMGDRVMFSAADSSGNNVETNGKTEEKSTACDNSVSDHLGEEERKTLADVAHSCADAEGPRSPNHEKPHKSLAEAAMEYQEHLSPPKSQPAKVAVVTGEEEEKNVLQSNCRLFVFDTTTHSWREKGRGVIRLNDMCQSMTEGIFQSRLVMRTQGSLRVVLNTKLWPNMTLEKGNEKSLRFTAMDSEKDIKIYLIMAAPNDIQRLWTAIDRRIQALKRGQEKEKAADQDHTADDDDESKTEPDDELKGTEQEDDDDSVKDRCEVPDEGSNDSCPTTESRGNEGKETAADDD</sequence>
<feature type="region of interest" description="Disordered" evidence="3">
    <location>
        <begin position="1"/>
        <end position="112"/>
    </location>
</feature>
<reference evidence="5 6" key="1">
    <citation type="submission" date="2022-05" db="EMBL/GenBank/DDBJ databases">
        <authorList>
            <consortium name="Genoscope - CEA"/>
            <person name="William W."/>
        </authorList>
    </citation>
    <scope>NUCLEOTIDE SEQUENCE [LARGE SCALE GENOMIC DNA]</scope>
</reference>
<feature type="compositionally biased region" description="Polar residues" evidence="3">
    <location>
        <begin position="34"/>
        <end position="46"/>
    </location>
</feature>
<dbReference type="PANTHER" id="PTHR23138">
    <property type="entry name" value="RAN BINDING PROTEIN"/>
    <property type="match status" value="1"/>
</dbReference>
<comment type="caution">
    <text evidence="5">The sequence shown here is derived from an EMBL/GenBank/DDBJ whole genome shotgun (WGS) entry which is preliminary data.</text>
</comment>
<keyword evidence="2" id="KW-0539">Nucleus</keyword>
<dbReference type="PROSITE" id="PS50196">
    <property type="entry name" value="RANBD1"/>
    <property type="match status" value="1"/>
</dbReference>
<feature type="compositionally biased region" description="Polar residues" evidence="3">
    <location>
        <begin position="224"/>
        <end position="234"/>
    </location>
</feature>
<evidence type="ECO:0000256" key="3">
    <source>
        <dbReference type="SAM" id="MobiDB-lite"/>
    </source>
</evidence>
<feature type="region of interest" description="Disordered" evidence="3">
    <location>
        <begin position="129"/>
        <end position="180"/>
    </location>
</feature>
<feature type="compositionally biased region" description="Basic and acidic residues" evidence="3">
    <location>
        <begin position="95"/>
        <end position="111"/>
    </location>
</feature>
<dbReference type="EMBL" id="CALNXI010000031">
    <property type="protein sequence ID" value="CAH3015920.1"/>
    <property type="molecule type" value="Genomic_DNA"/>
</dbReference>
<feature type="region of interest" description="Disordered" evidence="3">
    <location>
        <begin position="430"/>
        <end position="503"/>
    </location>
</feature>
<evidence type="ECO:0000259" key="4">
    <source>
        <dbReference type="PROSITE" id="PS50196"/>
    </source>
</evidence>
<dbReference type="CDD" id="cd13180">
    <property type="entry name" value="RanBD_RanBP3"/>
    <property type="match status" value="1"/>
</dbReference>
<dbReference type="InterPro" id="IPR000156">
    <property type="entry name" value="Ran_bind_dom"/>
</dbReference>
<organism evidence="5 6">
    <name type="scientific">Porites evermanni</name>
    <dbReference type="NCBI Taxonomy" id="104178"/>
    <lineage>
        <taxon>Eukaryota</taxon>
        <taxon>Metazoa</taxon>
        <taxon>Cnidaria</taxon>
        <taxon>Anthozoa</taxon>
        <taxon>Hexacorallia</taxon>
        <taxon>Scleractinia</taxon>
        <taxon>Fungiina</taxon>
        <taxon>Poritidae</taxon>
        <taxon>Porites</taxon>
    </lineage>
</organism>
<protein>
    <recommendedName>
        <fullName evidence="4">RanBD1 domain-containing protein</fullName>
    </recommendedName>
</protein>
<feature type="compositionally biased region" description="Basic and acidic residues" evidence="3">
    <location>
        <begin position="451"/>
        <end position="462"/>
    </location>
</feature>
<dbReference type="Gene3D" id="2.30.29.30">
    <property type="entry name" value="Pleckstrin-homology domain (PH domain)/Phosphotyrosine-binding domain (PTB)"/>
    <property type="match status" value="1"/>
</dbReference>
<evidence type="ECO:0000256" key="1">
    <source>
        <dbReference type="ARBA" id="ARBA00004123"/>
    </source>
</evidence>
<dbReference type="InterPro" id="IPR045255">
    <property type="entry name" value="RanBP1-like"/>
</dbReference>
<feature type="compositionally biased region" description="Basic and acidic residues" evidence="3">
    <location>
        <begin position="491"/>
        <end position="503"/>
    </location>
</feature>
<feature type="compositionally biased region" description="Polar residues" evidence="3">
    <location>
        <begin position="139"/>
        <end position="167"/>
    </location>
</feature>
<feature type="compositionally biased region" description="Basic and acidic residues" evidence="3">
    <location>
        <begin position="430"/>
        <end position="443"/>
    </location>
</feature>
<gene>
    <name evidence="5" type="ORF">PEVE_00023333</name>
</gene>
<dbReference type="Pfam" id="PF00638">
    <property type="entry name" value="Ran_BP1"/>
    <property type="match status" value="1"/>
</dbReference>
<evidence type="ECO:0000313" key="6">
    <source>
        <dbReference type="Proteomes" id="UP001159427"/>
    </source>
</evidence>
<name>A0ABN8LK92_9CNID</name>
<feature type="domain" description="RanBD1" evidence="4">
    <location>
        <begin position="295"/>
        <end position="384"/>
    </location>
</feature>
<dbReference type="SUPFAM" id="SSF50729">
    <property type="entry name" value="PH domain-like"/>
    <property type="match status" value="1"/>
</dbReference>
<dbReference type="SMART" id="SM00160">
    <property type="entry name" value="RanBD"/>
    <property type="match status" value="1"/>
</dbReference>
<dbReference type="Proteomes" id="UP001159427">
    <property type="component" value="Unassembled WGS sequence"/>
</dbReference>
<feature type="compositionally biased region" description="Acidic residues" evidence="3">
    <location>
        <begin position="74"/>
        <end position="86"/>
    </location>
</feature>
<accession>A0ABN8LK92</accession>
<proteinExistence type="predicted"/>
<dbReference type="InterPro" id="IPR011993">
    <property type="entry name" value="PH-like_dom_sf"/>
</dbReference>
<comment type="subcellular location">
    <subcellularLocation>
        <location evidence="1">Nucleus</location>
    </subcellularLocation>
</comment>
<keyword evidence="6" id="KW-1185">Reference proteome</keyword>
<dbReference type="PANTHER" id="PTHR23138:SF142">
    <property type="entry name" value="RAN-BINDING PROTEIN 3B-RELATED"/>
    <property type="match status" value="1"/>
</dbReference>
<evidence type="ECO:0000313" key="5">
    <source>
        <dbReference type="EMBL" id="CAH3015920.1"/>
    </source>
</evidence>